<gene>
    <name evidence="1" type="ORF">TU35_003330</name>
</gene>
<evidence type="ECO:0000313" key="2">
    <source>
        <dbReference type="Proteomes" id="UP000033636"/>
    </source>
</evidence>
<sequence>MLKAKPKQPTKPPGKPSDAQNKAQPPLPGSGAADHDAGPPAKAAK</sequence>
<name>A0ACC6UZM5_9CREN</name>
<dbReference type="EMBL" id="JZWT02000006">
    <property type="protein sequence ID" value="MFB6490274.1"/>
    <property type="molecule type" value="Genomic_DNA"/>
</dbReference>
<organism evidence="1 2">
    <name type="scientific">Thermoproteus sp. AZ2</name>
    <dbReference type="NCBI Taxonomy" id="1609232"/>
    <lineage>
        <taxon>Archaea</taxon>
        <taxon>Thermoproteota</taxon>
        <taxon>Thermoprotei</taxon>
        <taxon>Thermoproteales</taxon>
        <taxon>Thermoproteaceae</taxon>
        <taxon>Thermoproteus</taxon>
    </lineage>
</organism>
<accession>A0ACC6UZM5</accession>
<proteinExistence type="predicted"/>
<evidence type="ECO:0000313" key="1">
    <source>
        <dbReference type="EMBL" id="MFB6490274.1"/>
    </source>
</evidence>
<reference evidence="1" key="1">
    <citation type="submission" date="2024-07" db="EMBL/GenBank/DDBJ databases">
        <title>Metagenome and Metagenome-Assembled Genomes of Archaea from a hot spring from the geothermal field of Los Azufres, Mexico.</title>
        <authorList>
            <person name="Marin-Paredes R."/>
            <person name="Martinez-Romero E."/>
            <person name="Servin-Garciduenas L.E."/>
        </authorList>
    </citation>
    <scope>NUCLEOTIDE SEQUENCE</scope>
</reference>
<protein>
    <submittedName>
        <fullName evidence="1">Uncharacterized protein</fullName>
    </submittedName>
</protein>
<dbReference type="Proteomes" id="UP000033636">
    <property type="component" value="Unassembled WGS sequence"/>
</dbReference>
<comment type="caution">
    <text evidence="1">The sequence shown here is derived from an EMBL/GenBank/DDBJ whole genome shotgun (WGS) entry which is preliminary data.</text>
</comment>